<evidence type="ECO:0000256" key="2">
    <source>
        <dbReference type="SAM" id="Phobius"/>
    </source>
</evidence>
<accession>A0ABP9KHJ8</accession>
<feature type="compositionally biased region" description="Polar residues" evidence="1">
    <location>
        <begin position="120"/>
        <end position="133"/>
    </location>
</feature>
<feature type="region of interest" description="Disordered" evidence="1">
    <location>
        <begin position="54"/>
        <end position="152"/>
    </location>
</feature>
<dbReference type="EMBL" id="BAABJM010000003">
    <property type="protein sequence ID" value="GAA5057400.1"/>
    <property type="molecule type" value="Genomic_DNA"/>
</dbReference>
<keyword evidence="2" id="KW-1133">Transmembrane helix</keyword>
<reference evidence="4" key="1">
    <citation type="journal article" date="2019" name="Int. J. Syst. Evol. Microbiol.">
        <title>The Global Catalogue of Microorganisms (GCM) 10K type strain sequencing project: providing services to taxonomists for standard genome sequencing and annotation.</title>
        <authorList>
            <consortium name="The Broad Institute Genomics Platform"/>
            <consortium name="The Broad Institute Genome Sequencing Center for Infectious Disease"/>
            <person name="Wu L."/>
            <person name="Ma J."/>
        </authorList>
    </citation>
    <scope>NUCLEOTIDE SEQUENCE [LARGE SCALE GENOMIC DNA]</scope>
    <source>
        <strain evidence="4">JCM 18298</strain>
    </source>
</reference>
<evidence type="ECO:0000313" key="3">
    <source>
        <dbReference type="EMBL" id="GAA5057400.1"/>
    </source>
</evidence>
<dbReference type="Proteomes" id="UP001500603">
    <property type="component" value="Unassembled WGS sequence"/>
</dbReference>
<keyword evidence="2" id="KW-0812">Transmembrane</keyword>
<evidence type="ECO:0000256" key="1">
    <source>
        <dbReference type="SAM" id="MobiDB-lite"/>
    </source>
</evidence>
<evidence type="ECO:0000313" key="4">
    <source>
        <dbReference type="Proteomes" id="UP001500603"/>
    </source>
</evidence>
<evidence type="ECO:0008006" key="5">
    <source>
        <dbReference type="Google" id="ProtNLM"/>
    </source>
</evidence>
<keyword evidence="2" id="KW-0472">Membrane</keyword>
<proteinExistence type="predicted"/>
<name>A0ABP9KHJ8_9NOCA</name>
<feature type="region of interest" description="Disordered" evidence="1">
    <location>
        <begin position="1"/>
        <end position="31"/>
    </location>
</feature>
<feature type="transmembrane region" description="Helical" evidence="2">
    <location>
        <begin position="34"/>
        <end position="58"/>
    </location>
</feature>
<gene>
    <name evidence="3" type="ORF">GCM10023318_35710</name>
</gene>
<comment type="caution">
    <text evidence="3">The sequence shown here is derived from an EMBL/GenBank/DDBJ whole genome shotgun (WGS) entry which is preliminary data.</text>
</comment>
<keyword evidence="4" id="KW-1185">Reference proteome</keyword>
<feature type="compositionally biased region" description="Basic and acidic residues" evidence="1">
    <location>
        <begin position="61"/>
        <end position="118"/>
    </location>
</feature>
<protein>
    <recommendedName>
        <fullName evidence="5">Secreted protein</fullName>
    </recommendedName>
</protein>
<sequence>MGQALSVRRTETTAKRRRAGATRYDKTGGHRNRWPAVFTILPAAVFAATTVTAGVAVAEPGRLDSARSQSDRDRGDRDNTGWRHIDPRGHHHSDPDPRRSAEYRDNRRRYFDQQRESAETPPNSGEGTQTWTRQARPDGDGWTVCKPHAKFC</sequence>
<organism evidence="3 4">
    <name type="scientific">Nocardia callitridis</name>
    <dbReference type="NCBI Taxonomy" id="648753"/>
    <lineage>
        <taxon>Bacteria</taxon>
        <taxon>Bacillati</taxon>
        <taxon>Actinomycetota</taxon>
        <taxon>Actinomycetes</taxon>
        <taxon>Mycobacteriales</taxon>
        <taxon>Nocardiaceae</taxon>
        <taxon>Nocardia</taxon>
    </lineage>
</organism>